<evidence type="ECO:0000313" key="10">
    <source>
        <dbReference type="Proteomes" id="UP000053477"/>
    </source>
</evidence>
<evidence type="ECO:0000259" key="7">
    <source>
        <dbReference type="Pfam" id="PF04547"/>
    </source>
</evidence>
<dbReference type="PANTHER" id="PTHR12308">
    <property type="entry name" value="ANOCTAMIN"/>
    <property type="match status" value="1"/>
</dbReference>
<feature type="transmembrane region" description="Helical" evidence="6">
    <location>
        <begin position="292"/>
        <end position="319"/>
    </location>
</feature>
<evidence type="ECO:0000256" key="6">
    <source>
        <dbReference type="SAM" id="Phobius"/>
    </source>
</evidence>
<evidence type="ECO:0000256" key="1">
    <source>
        <dbReference type="ARBA" id="ARBA00004141"/>
    </source>
</evidence>
<protein>
    <submittedName>
        <fullName evidence="9">DUF590-domain-containing protein</fullName>
    </submittedName>
</protein>
<name>A0A0H2SPY6_9AGAM</name>
<dbReference type="PANTHER" id="PTHR12308:SF73">
    <property type="entry name" value="ANOCTAMIN"/>
    <property type="match status" value="1"/>
</dbReference>
<evidence type="ECO:0000259" key="8">
    <source>
        <dbReference type="Pfam" id="PF20877"/>
    </source>
</evidence>
<keyword evidence="2 6" id="KW-0812">Transmembrane</keyword>
<dbReference type="Pfam" id="PF04547">
    <property type="entry name" value="Anoctamin"/>
    <property type="match status" value="1"/>
</dbReference>
<dbReference type="GO" id="GO:0005254">
    <property type="term" value="F:chloride channel activity"/>
    <property type="evidence" value="ECO:0007669"/>
    <property type="project" value="TreeGrafter"/>
</dbReference>
<feature type="transmembrane region" description="Helical" evidence="6">
    <location>
        <begin position="331"/>
        <end position="354"/>
    </location>
</feature>
<feature type="transmembrane region" description="Helical" evidence="6">
    <location>
        <begin position="198"/>
        <end position="225"/>
    </location>
</feature>
<dbReference type="GO" id="GO:0016020">
    <property type="term" value="C:membrane"/>
    <property type="evidence" value="ECO:0007669"/>
    <property type="project" value="UniProtKB-SubCell"/>
</dbReference>
<evidence type="ECO:0000256" key="2">
    <source>
        <dbReference type="ARBA" id="ARBA00022692"/>
    </source>
</evidence>
<feature type="transmembrane region" description="Helical" evidence="6">
    <location>
        <begin position="374"/>
        <end position="398"/>
    </location>
</feature>
<accession>A0A0H2SPY6</accession>
<gene>
    <name evidence="9" type="ORF">SCHPADRAFT_844151</name>
</gene>
<dbReference type="InterPro" id="IPR007632">
    <property type="entry name" value="Anoctamin"/>
</dbReference>
<keyword evidence="3 6" id="KW-1133">Transmembrane helix</keyword>
<comment type="subcellular location">
    <subcellularLocation>
        <location evidence="1">Membrane</location>
        <topology evidence="1">Multi-pass membrane protein</topology>
    </subcellularLocation>
</comment>
<dbReference type="InterPro" id="IPR049456">
    <property type="entry name" value="Anoctamin_N_fung"/>
</dbReference>
<keyword evidence="4 6" id="KW-0472">Membrane</keyword>
<feature type="transmembrane region" description="Helical" evidence="6">
    <location>
        <begin position="231"/>
        <end position="248"/>
    </location>
</feature>
<dbReference type="GO" id="GO:0032541">
    <property type="term" value="C:cortical endoplasmic reticulum"/>
    <property type="evidence" value="ECO:0007669"/>
    <property type="project" value="TreeGrafter"/>
</dbReference>
<sequence>MTSSEPKAADSPPKVDLVLVFRSGLLHQTSKYTSKQEIKENALDAQAEYERLLSKLQGAGLHATGRRGQKTGQLLVLIWAPSSKVARIVQRERHSDFLRGLPSSSMTTMTTEALSEPESLAPADRVRLIHDYITSTTLDGGLGIIPGSKDWKRVESIMALHDHDFNDMWLRSWTRRQIGFGIGIIELDKIKDEFGEAVALYFSFLSSYSTALIPIAIFGFLFFYLKLPYSPIYSAVLALWSVGFVEYWRIRQRILSIRWGTRGSFRAERRRAQYEDIIGGGKFPWWKRDLRILSSLPVILLFAGLLTALLTGIFIIEAFVTQLYTGPGQKYISYMPTVLFIALVPRLLAVYHSYAVRLTDWENHPQQSAHEASLTLKTFALSAIVAYLGLALSAFVYVPFGEYIMENVQQTLFASTAVVGAGAFKIANGTKLSSKATEQNITAGTNSTVDGLWASGAKKTNPTRLQSQMFAFTVTNQVIGAFLEVGLPWIQGKVDSFRSGGLKNKLSPSPSTHHTVASSSSNTAVSATNTKRNNGKRVVFEDEEFGEKVEREFLAEIRHEVSLPEYTLFADYSEMVTQFGYIALWSTIWPLAPLMALANNWLELRSDAFKVARQSRRPIPARTDTIGPWLDSLTFLTWLAALTNSALVYLFRPSKISETVYGTELDASHIHTSMPLKSSFVARAATSHPEYNELIVPAVLIALSASHGYILVRLFVRHVLERLLWKGSKEEEASEEADRLVKEQYLKSLGLSDEESVSSTVKDEGLGDIAFWKRDEGIDEIQKSVKDA</sequence>
<feature type="region of interest" description="Disordered" evidence="5">
    <location>
        <begin position="505"/>
        <end position="530"/>
    </location>
</feature>
<dbReference type="Pfam" id="PF20877">
    <property type="entry name" value="Anoctamin_N"/>
    <property type="match status" value="1"/>
</dbReference>
<dbReference type="FunCoup" id="A0A0H2SPY6">
    <property type="interactions" value="70"/>
</dbReference>
<feature type="domain" description="Anoctamin transmembrane" evidence="7">
    <location>
        <begin position="190"/>
        <end position="722"/>
    </location>
</feature>
<feature type="domain" description="Anoctamin alpha-beta plait" evidence="8">
    <location>
        <begin position="14"/>
        <end position="154"/>
    </location>
</feature>
<feature type="compositionally biased region" description="Low complexity" evidence="5">
    <location>
        <begin position="507"/>
        <end position="530"/>
    </location>
</feature>
<evidence type="ECO:0000313" key="9">
    <source>
        <dbReference type="EMBL" id="KLO19131.1"/>
    </source>
</evidence>
<keyword evidence="10" id="KW-1185">Reference proteome</keyword>
<dbReference type="OrthoDB" id="296386at2759"/>
<dbReference type="STRING" id="27342.A0A0H2SPY6"/>
<evidence type="ECO:0000256" key="4">
    <source>
        <dbReference type="ARBA" id="ARBA00023136"/>
    </source>
</evidence>
<dbReference type="AlphaFoldDB" id="A0A0H2SPY6"/>
<proteinExistence type="predicted"/>
<reference evidence="9 10" key="1">
    <citation type="submission" date="2015-04" db="EMBL/GenBank/DDBJ databases">
        <title>Complete genome sequence of Schizopora paradoxa KUC8140, a cosmopolitan wood degrader in East Asia.</title>
        <authorList>
            <consortium name="DOE Joint Genome Institute"/>
            <person name="Min B."/>
            <person name="Park H."/>
            <person name="Jang Y."/>
            <person name="Kim J.-J."/>
            <person name="Kim K.H."/>
            <person name="Pangilinan J."/>
            <person name="Lipzen A."/>
            <person name="Riley R."/>
            <person name="Grigoriev I.V."/>
            <person name="Spatafora J.W."/>
            <person name="Choi I.-G."/>
        </authorList>
    </citation>
    <scope>NUCLEOTIDE SEQUENCE [LARGE SCALE GENOMIC DNA]</scope>
    <source>
        <strain evidence="9 10">KUC8140</strain>
    </source>
</reference>
<organism evidence="9 10">
    <name type="scientific">Schizopora paradoxa</name>
    <dbReference type="NCBI Taxonomy" id="27342"/>
    <lineage>
        <taxon>Eukaryota</taxon>
        <taxon>Fungi</taxon>
        <taxon>Dikarya</taxon>
        <taxon>Basidiomycota</taxon>
        <taxon>Agaricomycotina</taxon>
        <taxon>Agaricomycetes</taxon>
        <taxon>Hymenochaetales</taxon>
        <taxon>Schizoporaceae</taxon>
        <taxon>Schizopora</taxon>
    </lineage>
</organism>
<evidence type="ECO:0000256" key="5">
    <source>
        <dbReference type="SAM" id="MobiDB-lite"/>
    </source>
</evidence>
<dbReference type="InParanoid" id="A0A0H2SPY6"/>
<evidence type="ECO:0000256" key="3">
    <source>
        <dbReference type="ARBA" id="ARBA00022989"/>
    </source>
</evidence>
<dbReference type="InterPro" id="IPR049452">
    <property type="entry name" value="Anoctamin_TM"/>
</dbReference>
<dbReference type="Proteomes" id="UP000053477">
    <property type="component" value="Unassembled WGS sequence"/>
</dbReference>
<dbReference type="EMBL" id="KQ085889">
    <property type="protein sequence ID" value="KLO19131.1"/>
    <property type="molecule type" value="Genomic_DNA"/>
</dbReference>